<evidence type="ECO:0000256" key="1">
    <source>
        <dbReference type="SAM" id="MobiDB-lite"/>
    </source>
</evidence>
<accession>A0ABW5FSH4</accession>
<reference evidence="3" key="1">
    <citation type="journal article" date="2019" name="Int. J. Syst. Evol. Microbiol.">
        <title>The Global Catalogue of Microorganisms (GCM) 10K type strain sequencing project: providing services to taxonomists for standard genome sequencing and annotation.</title>
        <authorList>
            <consortium name="The Broad Institute Genomics Platform"/>
            <consortium name="The Broad Institute Genome Sequencing Center for Infectious Disease"/>
            <person name="Wu L."/>
            <person name="Ma J."/>
        </authorList>
    </citation>
    <scope>NUCLEOTIDE SEQUENCE [LARGE SCALE GENOMIC DNA]</scope>
    <source>
        <strain evidence="3">CGMCC 4.7645</strain>
    </source>
</reference>
<evidence type="ECO:0008006" key="4">
    <source>
        <dbReference type="Google" id="ProtNLM"/>
    </source>
</evidence>
<dbReference type="RefSeq" id="WP_378265949.1">
    <property type="nucleotide sequence ID" value="NZ_JBHUKR010000007.1"/>
</dbReference>
<evidence type="ECO:0000313" key="3">
    <source>
        <dbReference type="Proteomes" id="UP001597417"/>
    </source>
</evidence>
<feature type="region of interest" description="Disordered" evidence="1">
    <location>
        <begin position="1"/>
        <end position="33"/>
    </location>
</feature>
<protein>
    <recommendedName>
        <fullName evidence="4">Tetracyclin repressor-like C-terminal domain-containing protein</fullName>
    </recommendedName>
</protein>
<comment type="caution">
    <text evidence="2">The sequence shown here is derived from an EMBL/GenBank/DDBJ whole genome shotgun (WGS) entry which is preliminary data.</text>
</comment>
<name>A0ABW5FSH4_9PSEU</name>
<evidence type="ECO:0000313" key="2">
    <source>
        <dbReference type="EMBL" id="MFD2417975.1"/>
    </source>
</evidence>
<dbReference type="Proteomes" id="UP001597417">
    <property type="component" value="Unassembled WGS sequence"/>
</dbReference>
<feature type="compositionally biased region" description="Basic and acidic residues" evidence="1">
    <location>
        <begin position="1"/>
        <end position="12"/>
    </location>
</feature>
<sequence>MPTETGHEDAVEHPVGQQPREARDQGRAGDPTAVHAAVRAGERAMDEFLAIVGDLVGTQHARRFAALLLASAHGITDLQVSGHLSVDKWHVSVEDLVPTLVSVIDSQVRSE</sequence>
<dbReference type="EMBL" id="JBHUKR010000007">
    <property type="protein sequence ID" value="MFD2417975.1"/>
    <property type="molecule type" value="Genomic_DNA"/>
</dbReference>
<organism evidence="2 3">
    <name type="scientific">Amycolatopsis pigmentata</name>
    <dbReference type="NCBI Taxonomy" id="450801"/>
    <lineage>
        <taxon>Bacteria</taxon>
        <taxon>Bacillati</taxon>
        <taxon>Actinomycetota</taxon>
        <taxon>Actinomycetes</taxon>
        <taxon>Pseudonocardiales</taxon>
        <taxon>Pseudonocardiaceae</taxon>
        <taxon>Amycolatopsis</taxon>
    </lineage>
</organism>
<proteinExistence type="predicted"/>
<gene>
    <name evidence="2" type="ORF">ACFSXZ_16740</name>
</gene>
<keyword evidence="3" id="KW-1185">Reference proteome</keyword>